<dbReference type="RefSeq" id="WP_324275662.1">
    <property type="nucleotide sequence ID" value="NZ_CP141261.1"/>
</dbReference>
<dbReference type="EMBL" id="CP141261">
    <property type="protein sequence ID" value="WRL64335.1"/>
    <property type="molecule type" value="Genomic_DNA"/>
</dbReference>
<accession>A0ABZ1B0J8</accession>
<sequence>MHDDKGNPFLTVSGSTLEVLAGTWDNLADAGRFNSTTGPAIYDVTDSRVSVVIPGVYRSAAVTGQWVSDVVNGTRVGSVTSSEVVVGRAFRDFTRATLPLYVSPDHRRPGRRNAPAGPACPTRDLSHWLAAGGPQDLTGGPQQDLDVPHIDQFSM</sequence>
<proteinExistence type="predicted"/>
<gene>
    <name evidence="2" type="ORF">U6N30_00235</name>
</gene>
<evidence type="ECO:0000313" key="2">
    <source>
        <dbReference type="EMBL" id="WRL64335.1"/>
    </source>
</evidence>
<evidence type="ECO:0000256" key="1">
    <source>
        <dbReference type="SAM" id="MobiDB-lite"/>
    </source>
</evidence>
<feature type="compositionally biased region" description="Low complexity" evidence="1">
    <location>
        <begin position="112"/>
        <end position="121"/>
    </location>
</feature>
<organism evidence="2 3">
    <name type="scientific">Blastococcus brunescens</name>
    <dbReference type="NCBI Taxonomy" id="1564165"/>
    <lineage>
        <taxon>Bacteria</taxon>
        <taxon>Bacillati</taxon>
        <taxon>Actinomycetota</taxon>
        <taxon>Actinomycetes</taxon>
        <taxon>Geodermatophilales</taxon>
        <taxon>Geodermatophilaceae</taxon>
        <taxon>Blastococcus</taxon>
    </lineage>
</organism>
<name>A0ABZ1B0J8_9ACTN</name>
<feature type="region of interest" description="Disordered" evidence="1">
    <location>
        <begin position="104"/>
        <end position="155"/>
    </location>
</feature>
<evidence type="ECO:0000313" key="3">
    <source>
        <dbReference type="Proteomes" id="UP001324287"/>
    </source>
</evidence>
<reference evidence="2 3" key="1">
    <citation type="submission" date="2023-12" db="EMBL/GenBank/DDBJ databases">
        <title>Blastococcus brunescens sp. nov., an actonobacterium isolated from sandstone collected in sahara desert.</title>
        <authorList>
            <person name="Gtari M."/>
            <person name="Ghodhbane F."/>
        </authorList>
    </citation>
    <scope>NUCLEOTIDE SEQUENCE [LARGE SCALE GENOMIC DNA]</scope>
    <source>
        <strain evidence="2 3">BMG 8361</strain>
    </source>
</reference>
<dbReference type="Proteomes" id="UP001324287">
    <property type="component" value="Chromosome"/>
</dbReference>
<protein>
    <submittedName>
        <fullName evidence="2">Uncharacterized protein</fullName>
    </submittedName>
</protein>
<keyword evidence="3" id="KW-1185">Reference proteome</keyword>